<dbReference type="NCBIfam" id="TIGR00493">
    <property type="entry name" value="clpP"/>
    <property type="match status" value="1"/>
</dbReference>
<dbReference type="InterPro" id="IPR033135">
    <property type="entry name" value="ClpP_His_AS"/>
</dbReference>
<dbReference type="PANTHER" id="PTHR10381">
    <property type="entry name" value="ATP-DEPENDENT CLP PROTEASE PROTEOLYTIC SUBUNIT"/>
    <property type="match status" value="1"/>
</dbReference>
<dbReference type="GO" id="GO:0051117">
    <property type="term" value="F:ATPase binding"/>
    <property type="evidence" value="ECO:0007669"/>
    <property type="project" value="TreeGrafter"/>
</dbReference>
<evidence type="ECO:0000313" key="11">
    <source>
        <dbReference type="Proteomes" id="UP000178919"/>
    </source>
</evidence>
<dbReference type="NCBIfam" id="NF001368">
    <property type="entry name" value="PRK00277.1"/>
    <property type="match status" value="1"/>
</dbReference>
<dbReference type="InterPro" id="IPR023562">
    <property type="entry name" value="ClpP/TepA"/>
</dbReference>
<keyword evidence="2 7" id="KW-0963">Cytoplasm</keyword>
<comment type="subcellular location">
    <subcellularLocation>
        <location evidence="7">Cytoplasm</location>
    </subcellularLocation>
</comment>
<dbReference type="InterPro" id="IPR029045">
    <property type="entry name" value="ClpP/crotonase-like_dom_sf"/>
</dbReference>
<dbReference type="Gene3D" id="3.90.226.10">
    <property type="entry name" value="2-enoyl-CoA Hydratase, Chain A, domain 1"/>
    <property type="match status" value="1"/>
</dbReference>
<comment type="catalytic activity">
    <reaction evidence="6 7 8">
        <text>Hydrolysis of proteins to small peptides in the presence of ATP and magnesium. alpha-casein is the usual test substrate. In the absence of ATP, only oligopeptides shorter than five residues are hydrolyzed (such as succinyl-Leu-Tyr-|-NHMec, and Leu-Tyr-Leu-|-Tyr-Trp, in which cleavage of the -Tyr-|-Leu- and -Tyr-|-Trp bonds also occurs).</text>
        <dbReference type="EC" id="3.4.21.92"/>
    </reaction>
</comment>
<evidence type="ECO:0000256" key="2">
    <source>
        <dbReference type="ARBA" id="ARBA00022490"/>
    </source>
</evidence>
<protein>
    <recommendedName>
        <fullName evidence="7 9">ATP-dependent Clp protease proteolytic subunit</fullName>
        <ecNumber evidence="7">3.4.21.92</ecNumber>
    </recommendedName>
    <alternativeName>
        <fullName evidence="7">Endopeptidase Clp</fullName>
    </alternativeName>
</protein>
<keyword evidence="3 7" id="KW-0645">Protease</keyword>
<organism evidence="10 11">
    <name type="scientific">Candidatus Kaiserbacteria bacterium RIFCSPLOWO2_02_FULL_55_12</name>
    <dbReference type="NCBI Taxonomy" id="1798522"/>
    <lineage>
        <taxon>Bacteria</taxon>
        <taxon>Candidatus Kaiseribacteriota</taxon>
    </lineage>
</organism>
<evidence type="ECO:0000256" key="1">
    <source>
        <dbReference type="ARBA" id="ARBA00007039"/>
    </source>
</evidence>
<reference evidence="10 11" key="1">
    <citation type="journal article" date="2016" name="Nat. Commun.">
        <title>Thousands of microbial genomes shed light on interconnected biogeochemical processes in an aquifer system.</title>
        <authorList>
            <person name="Anantharaman K."/>
            <person name="Brown C.T."/>
            <person name="Hug L.A."/>
            <person name="Sharon I."/>
            <person name="Castelle C.J."/>
            <person name="Probst A.J."/>
            <person name="Thomas B.C."/>
            <person name="Singh A."/>
            <person name="Wilkins M.J."/>
            <person name="Karaoz U."/>
            <person name="Brodie E.L."/>
            <person name="Williams K.H."/>
            <person name="Hubbard S.S."/>
            <person name="Banfield J.F."/>
        </authorList>
    </citation>
    <scope>NUCLEOTIDE SEQUENCE [LARGE SCALE GENOMIC DNA]</scope>
</reference>
<evidence type="ECO:0000256" key="8">
    <source>
        <dbReference type="PROSITE-ProRule" id="PRU10086"/>
    </source>
</evidence>
<keyword evidence="4 7" id="KW-0378">Hydrolase</keyword>
<comment type="subunit">
    <text evidence="7">Fourteen ClpP subunits assemble into 2 heptameric rings which stack back to back to give a disk-like structure with a central cavity, resembling the structure of eukaryotic proteasomes.</text>
</comment>
<evidence type="ECO:0000256" key="3">
    <source>
        <dbReference type="ARBA" id="ARBA00022670"/>
    </source>
</evidence>
<evidence type="ECO:0000256" key="5">
    <source>
        <dbReference type="ARBA" id="ARBA00022825"/>
    </source>
</evidence>
<dbReference type="AlphaFoldDB" id="A0A1F6F1A1"/>
<dbReference type="GO" id="GO:0005737">
    <property type="term" value="C:cytoplasm"/>
    <property type="evidence" value="ECO:0007669"/>
    <property type="project" value="UniProtKB-SubCell"/>
</dbReference>
<keyword evidence="5 7" id="KW-0720">Serine protease</keyword>
<dbReference type="GO" id="GO:0004176">
    <property type="term" value="F:ATP-dependent peptidase activity"/>
    <property type="evidence" value="ECO:0007669"/>
    <property type="project" value="InterPro"/>
</dbReference>
<dbReference type="InterPro" id="IPR001907">
    <property type="entry name" value="ClpP"/>
</dbReference>
<evidence type="ECO:0000256" key="6">
    <source>
        <dbReference type="ARBA" id="ARBA00034021"/>
    </source>
</evidence>
<accession>A0A1F6F1A1</accession>
<evidence type="ECO:0000256" key="9">
    <source>
        <dbReference type="RuleBase" id="RU003567"/>
    </source>
</evidence>
<dbReference type="EC" id="3.4.21.92" evidence="7"/>
<evidence type="ECO:0000256" key="4">
    <source>
        <dbReference type="ARBA" id="ARBA00022801"/>
    </source>
</evidence>
<sequence length="200" mass="21881">MKNNLQPRASMLVPMVVEKSQFGERAYDIYSRLLKERIVFLGGPIDDDTANLVIAQFLFLEAEDPKKDISLYINSPGGSVTATLAMVDTMNHVKPAVSTVCVGMAASGAAILLSAGEKGKRFALPNAEVMIHQPHGGAEGQATDIEITAKQIIKLRAVLNRILAKNTGQTLEKIEKDVERDFFMTADEAKKYGLIDQVYK</sequence>
<dbReference type="PANTHER" id="PTHR10381:SF70">
    <property type="entry name" value="ATP-DEPENDENT CLP PROTEASE PROTEOLYTIC SUBUNIT"/>
    <property type="match status" value="1"/>
</dbReference>
<dbReference type="HAMAP" id="MF_00444">
    <property type="entry name" value="ClpP"/>
    <property type="match status" value="1"/>
</dbReference>
<dbReference type="GO" id="GO:0009368">
    <property type="term" value="C:endopeptidase Clp complex"/>
    <property type="evidence" value="ECO:0007669"/>
    <property type="project" value="TreeGrafter"/>
</dbReference>
<dbReference type="Pfam" id="PF00574">
    <property type="entry name" value="CLP_protease"/>
    <property type="match status" value="1"/>
</dbReference>
<comment type="function">
    <text evidence="7">Cleaves peptides in various proteins in a process that requires ATP hydrolysis. Has a chymotrypsin-like activity. Plays a major role in the degradation of misfolded proteins.</text>
</comment>
<dbReference type="GO" id="GO:0004252">
    <property type="term" value="F:serine-type endopeptidase activity"/>
    <property type="evidence" value="ECO:0007669"/>
    <property type="project" value="UniProtKB-UniRule"/>
</dbReference>
<feature type="active site" evidence="7 8">
    <location>
        <position position="132"/>
    </location>
</feature>
<comment type="caution">
    <text evidence="10">The sequence shown here is derived from an EMBL/GenBank/DDBJ whole genome shotgun (WGS) entry which is preliminary data.</text>
</comment>
<dbReference type="Proteomes" id="UP000178919">
    <property type="component" value="Unassembled WGS sequence"/>
</dbReference>
<evidence type="ECO:0000313" key="10">
    <source>
        <dbReference type="EMBL" id="OGG79642.1"/>
    </source>
</evidence>
<dbReference type="FunFam" id="3.90.226.10:FF:000001">
    <property type="entry name" value="ATP-dependent Clp protease proteolytic subunit"/>
    <property type="match status" value="1"/>
</dbReference>
<proteinExistence type="inferred from homology"/>
<dbReference type="PROSITE" id="PS00382">
    <property type="entry name" value="CLP_PROTEASE_HIS"/>
    <property type="match status" value="1"/>
</dbReference>
<dbReference type="SUPFAM" id="SSF52096">
    <property type="entry name" value="ClpP/crotonase"/>
    <property type="match status" value="1"/>
</dbReference>
<dbReference type="GO" id="GO:0006515">
    <property type="term" value="P:protein quality control for misfolded or incompletely synthesized proteins"/>
    <property type="evidence" value="ECO:0007669"/>
    <property type="project" value="TreeGrafter"/>
</dbReference>
<name>A0A1F6F1A1_9BACT</name>
<evidence type="ECO:0000256" key="7">
    <source>
        <dbReference type="HAMAP-Rule" id="MF_00444"/>
    </source>
</evidence>
<dbReference type="CDD" id="cd07017">
    <property type="entry name" value="S14_ClpP_2"/>
    <property type="match status" value="1"/>
</dbReference>
<dbReference type="PRINTS" id="PR00127">
    <property type="entry name" value="CLPPROTEASEP"/>
</dbReference>
<comment type="similarity">
    <text evidence="1 7 9">Belongs to the peptidase S14 family.</text>
</comment>
<gene>
    <name evidence="7" type="primary">clpP</name>
    <name evidence="10" type="ORF">A3J11_02260</name>
</gene>
<feature type="active site" description="Nucleophile" evidence="7">
    <location>
        <position position="107"/>
    </location>
</feature>
<dbReference type="NCBIfam" id="NF009205">
    <property type="entry name" value="PRK12553.1"/>
    <property type="match status" value="1"/>
</dbReference>
<dbReference type="EMBL" id="MFMJ01000012">
    <property type="protein sequence ID" value="OGG79642.1"/>
    <property type="molecule type" value="Genomic_DNA"/>
</dbReference>